<dbReference type="GO" id="GO:0009424">
    <property type="term" value="C:bacterial-type flagellum hook"/>
    <property type="evidence" value="ECO:0007669"/>
    <property type="project" value="UniProtKB-UniRule"/>
</dbReference>
<comment type="subcellular location">
    <subcellularLocation>
        <location evidence="5">Secreted</location>
    </subcellularLocation>
    <subcellularLocation>
        <location evidence="5">Bacterial flagellum</location>
    </subcellularLocation>
</comment>
<dbReference type="AlphaFoldDB" id="A0A9D1FJ91"/>
<protein>
    <recommendedName>
        <fullName evidence="5">Flagellar hook-associated protein 2</fullName>
        <shortName evidence="5">HAP2</shortName>
    </recommendedName>
    <alternativeName>
        <fullName evidence="5">Flagellar cap protein</fullName>
    </alternativeName>
</protein>
<comment type="similarity">
    <text evidence="1 5">Belongs to the FliD family.</text>
</comment>
<keyword evidence="3" id="KW-0175">Coiled coil</keyword>
<proteinExistence type="inferred from homology"/>
<dbReference type="Pfam" id="PF07196">
    <property type="entry name" value="Flagellin_IN"/>
    <property type="match status" value="2"/>
</dbReference>
<evidence type="ECO:0000256" key="5">
    <source>
        <dbReference type="RuleBase" id="RU362066"/>
    </source>
</evidence>
<dbReference type="GO" id="GO:0005576">
    <property type="term" value="C:extracellular region"/>
    <property type="evidence" value="ECO:0007669"/>
    <property type="project" value="UniProtKB-SubCell"/>
</dbReference>
<comment type="function">
    <text evidence="5">Required for morphogenesis and for the elongation of the flagellar filament by facilitating polymerization of the flagellin monomers at the tip of growing filament. Forms a capping structure, which prevents flagellin subunits (transported through the central channel of the flagellum) from leaking out without polymerization at the distal end.</text>
</comment>
<evidence type="ECO:0000313" key="9">
    <source>
        <dbReference type="Proteomes" id="UP000886865"/>
    </source>
</evidence>
<keyword evidence="8" id="KW-0282">Flagellum</keyword>
<evidence type="ECO:0000256" key="2">
    <source>
        <dbReference type="ARBA" id="ARBA00011255"/>
    </source>
</evidence>
<evidence type="ECO:0000256" key="4">
    <source>
        <dbReference type="ARBA" id="ARBA00023143"/>
    </source>
</evidence>
<dbReference type="InterPro" id="IPR010809">
    <property type="entry name" value="FliD_C"/>
</dbReference>
<dbReference type="Pfam" id="PF02465">
    <property type="entry name" value="FliD_N"/>
    <property type="match status" value="1"/>
</dbReference>
<evidence type="ECO:0000259" key="6">
    <source>
        <dbReference type="Pfam" id="PF02465"/>
    </source>
</evidence>
<reference evidence="8" key="1">
    <citation type="submission" date="2020-10" db="EMBL/GenBank/DDBJ databases">
        <authorList>
            <person name="Gilroy R."/>
        </authorList>
    </citation>
    <scope>NUCLEOTIDE SEQUENCE</scope>
    <source>
        <strain evidence="8">CHK152-2871</strain>
    </source>
</reference>
<name>A0A9D1FJ91_9BACT</name>
<evidence type="ECO:0000313" key="8">
    <source>
        <dbReference type="EMBL" id="HIS74523.1"/>
    </source>
</evidence>
<dbReference type="Pfam" id="PF07195">
    <property type="entry name" value="FliD_C"/>
    <property type="match status" value="1"/>
</dbReference>
<comment type="subunit">
    <text evidence="2 5">Homopentamer.</text>
</comment>
<dbReference type="Proteomes" id="UP000886865">
    <property type="component" value="Unassembled WGS sequence"/>
</dbReference>
<keyword evidence="5" id="KW-0964">Secreted</keyword>
<dbReference type="InterPro" id="IPR010810">
    <property type="entry name" value="Flagellin_hook_IN_motif"/>
</dbReference>
<evidence type="ECO:0000259" key="7">
    <source>
        <dbReference type="Pfam" id="PF07195"/>
    </source>
</evidence>
<dbReference type="GO" id="GO:0071973">
    <property type="term" value="P:bacterial-type flagellum-dependent cell motility"/>
    <property type="evidence" value="ECO:0007669"/>
    <property type="project" value="TreeGrafter"/>
</dbReference>
<keyword evidence="8" id="KW-0969">Cilium</keyword>
<dbReference type="GO" id="GO:0009421">
    <property type="term" value="C:bacterial-type flagellum filament cap"/>
    <property type="evidence" value="ECO:0007669"/>
    <property type="project" value="InterPro"/>
</dbReference>
<dbReference type="PANTHER" id="PTHR30288:SF0">
    <property type="entry name" value="FLAGELLAR HOOK-ASSOCIATED PROTEIN 2"/>
    <property type="match status" value="1"/>
</dbReference>
<sequence>MSIQFSGLGSGLDYSSWIEQLVAAKQTSSVTPLETKLKELQNQSSALSTLKTTFGELQSALKTFTDVMTGTSNDIWGKTNVTSSADKYVTATSTSGLATGDIKVSVEQLATNTVAQGTINPGKLITSDTKYSEVGNNQSKGGTFSFYVDNKRYEIEIDKTNDTLGDIANKINDAAGGKVDAKINDDGTFEISATNGEKISVGAFSDTSNFASIMKLTETTDTGVKSAYVQTSFLTNKPLTSETSGLSELVSEGTISINGVDFEITSSTSLQDLINKINSTEEAKVSAKYDTLTNKLVFTSTETGEFNISLEAEGTNFFDVFGLTKDGALAEGSQTLGQNAILNVNGNKIVSSSNTVTSETTGINGLTINALKVTDGSGEDKVSEVTLNAQSDLTDVKNALKTFVDAYNKVTEQITSATAQDGYLEMDVNLRGIKDQLRNLTNTIVGENGAFGMLSQIGISTGDAGLDVSNSATTLVFDEEAFDEAWAKDSQSVKNLISGGYTGNDKGVFDQMLAKVESALDPTSGMFVTKSDSVSRLISLQEDRITKAYENLDSYEAQLTKQFQYMDEMISKLQQQYSSFLS</sequence>
<gene>
    <name evidence="8" type="primary">fliD</name>
    <name evidence="8" type="ORF">IAA86_05850</name>
</gene>
<feature type="domain" description="Flagellar hook-associated protein 2 N-terminal" evidence="6">
    <location>
        <begin position="10"/>
        <end position="112"/>
    </location>
</feature>
<feature type="domain" description="Flagellar hook-associated protein 2 C-terminal" evidence="7">
    <location>
        <begin position="337"/>
        <end position="575"/>
    </location>
</feature>
<dbReference type="InterPro" id="IPR040026">
    <property type="entry name" value="FliD"/>
</dbReference>
<organism evidence="8 9">
    <name type="scientific">Candidatus Galligastranaerophilus intestinavium</name>
    <dbReference type="NCBI Taxonomy" id="2840836"/>
    <lineage>
        <taxon>Bacteria</taxon>
        <taxon>Candidatus Galligastranaerophilus</taxon>
    </lineage>
</organism>
<keyword evidence="8" id="KW-0966">Cell projection</keyword>
<evidence type="ECO:0000256" key="3">
    <source>
        <dbReference type="ARBA" id="ARBA00023054"/>
    </source>
</evidence>
<dbReference type="PANTHER" id="PTHR30288">
    <property type="entry name" value="FLAGELLAR CAP/ASSEMBLY PROTEIN FLID"/>
    <property type="match status" value="1"/>
</dbReference>
<evidence type="ECO:0000256" key="1">
    <source>
        <dbReference type="ARBA" id="ARBA00009764"/>
    </source>
</evidence>
<comment type="caution">
    <text evidence="8">The sequence shown here is derived from an EMBL/GenBank/DDBJ whole genome shotgun (WGS) entry which is preliminary data.</text>
</comment>
<reference evidence="8" key="2">
    <citation type="journal article" date="2021" name="PeerJ">
        <title>Extensive microbial diversity within the chicken gut microbiome revealed by metagenomics and culture.</title>
        <authorList>
            <person name="Gilroy R."/>
            <person name="Ravi A."/>
            <person name="Getino M."/>
            <person name="Pursley I."/>
            <person name="Horton D.L."/>
            <person name="Alikhan N.F."/>
            <person name="Baker D."/>
            <person name="Gharbi K."/>
            <person name="Hall N."/>
            <person name="Watson M."/>
            <person name="Adriaenssens E.M."/>
            <person name="Foster-Nyarko E."/>
            <person name="Jarju S."/>
            <person name="Secka A."/>
            <person name="Antonio M."/>
            <person name="Oren A."/>
            <person name="Chaudhuri R.R."/>
            <person name="La Ragione R."/>
            <person name="Hildebrand F."/>
            <person name="Pallen M.J."/>
        </authorList>
    </citation>
    <scope>NUCLEOTIDE SEQUENCE</scope>
    <source>
        <strain evidence="8">CHK152-2871</strain>
    </source>
</reference>
<dbReference type="GO" id="GO:0007155">
    <property type="term" value="P:cell adhesion"/>
    <property type="evidence" value="ECO:0007669"/>
    <property type="project" value="InterPro"/>
</dbReference>
<dbReference type="InterPro" id="IPR003481">
    <property type="entry name" value="FliD_N"/>
</dbReference>
<accession>A0A9D1FJ91</accession>
<dbReference type="EMBL" id="DVJQ01000049">
    <property type="protein sequence ID" value="HIS74523.1"/>
    <property type="molecule type" value="Genomic_DNA"/>
</dbReference>
<keyword evidence="4 5" id="KW-0975">Bacterial flagellum</keyword>